<reference evidence="4" key="1">
    <citation type="journal article" date="2019" name="Int. J. Syst. Evol. Microbiol.">
        <title>The Global Catalogue of Microorganisms (GCM) 10K type strain sequencing project: providing services to taxonomists for standard genome sequencing and annotation.</title>
        <authorList>
            <consortium name="The Broad Institute Genomics Platform"/>
            <consortium name="The Broad Institute Genome Sequencing Center for Infectious Disease"/>
            <person name="Wu L."/>
            <person name="Ma J."/>
        </authorList>
    </citation>
    <scope>NUCLEOTIDE SEQUENCE [LARGE SCALE GENOMIC DNA]</scope>
    <source>
        <strain evidence="4">JCM 17688</strain>
    </source>
</reference>
<dbReference type="Proteomes" id="UP001500635">
    <property type="component" value="Unassembled WGS sequence"/>
</dbReference>
<dbReference type="InterPro" id="IPR025110">
    <property type="entry name" value="AMP-bd_C"/>
</dbReference>
<dbReference type="InterPro" id="IPR045851">
    <property type="entry name" value="AMP-bd_C_sf"/>
</dbReference>
<name>A0ABP8J4M8_9ACTN</name>
<dbReference type="PANTHER" id="PTHR43201">
    <property type="entry name" value="ACYL-COA SYNTHETASE"/>
    <property type="match status" value="1"/>
</dbReference>
<dbReference type="EMBL" id="BAABFR010000006">
    <property type="protein sequence ID" value="GAA4384982.1"/>
    <property type="molecule type" value="Genomic_DNA"/>
</dbReference>
<proteinExistence type="predicted"/>
<evidence type="ECO:0000313" key="3">
    <source>
        <dbReference type="EMBL" id="GAA4384982.1"/>
    </source>
</evidence>
<dbReference type="RefSeq" id="WP_344990679.1">
    <property type="nucleotide sequence ID" value="NZ_BAABFR010000006.1"/>
</dbReference>
<dbReference type="Gene3D" id="3.30.300.30">
    <property type="match status" value="1"/>
</dbReference>
<sequence length="506" mass="53812">MYLTQSLHRCLQQSPHATATVCGDRTVTYADTYHRVAALAGGLRELGVASGDRVAILALNSDGYLQTILAVAWADAVIVPVNTRWSIKEIAYSLVEADVRVLVVDDAFSALVPSLSELCPNLSSIVHAGDGAAPGGMLSYETLIATSTPVPDAHRSGDSLAGIFYTGGTTGFPKGVMLSHRNLFVSATGCAAIGTWTTGGTVLHAAPMFHLADLASVIAHLMLGGTHVMIPAFNPIATLRAIADHAVTDALLVPTMIQMAVDHPRRSDFDLSSLRTIVYGASPASEALLSRARDAFPAARFIQAYGMTELSPVATLLLDEDHDHPVRRRSAGRAAPHALVKIVDPDGDEVPLGEFGEIVVSGDHVMLGYWKKPNETAAAIRDGWMHTGDGGTMDSDGYVFVADRIKDMIISGGENVYSIEVENVIAKHPAVAQCAVIGVPDEQWGERVHAVVILAPGATLTLEELREHSKREIAGYKVPRSLAIVDGLPMSGAGKILKRELRKVFA</sequence>
<dbReference type="InterPro" id="IPR020845">
    <property type="entry name" value="AMP-binding_CS"/>
</dbReference>
<dbReference type="InterPro" id="IPR000873">
    <property type="entry name" value="AMP-dep_synth/lig_dom"/>
</dbReference>
<keyword evidence="4" id="KW-1185">Reference proteome</keyword>
<dbReference type="PROSITE" id="PS00455">
    <property type="entry name" value="AMP_BINDING"/>
    <property type="match status" value="1"/>
</dbReference>
<dbReference type="InterPro" id="IPR042099">
    <property type="entry name" value="ANL_N_sf"/>
</dbReference>
<feature type="domain" description="AMP-dependent synthetase/ligase" evidence="1">
    <location>
        <begin position="9"/>
        <end position="370"/>
    </location>
</feature>
<evidence type="ECO:0000259" key="2">
    <source>
        <dbReference type="Pfam" id="PF13193"/>
    </source>
</evidence>
<gene>
    <name evidence="3" type="ORF">GCM10023147_06210</name>
</gene>
<dbReference type="Pfam" id="PF00501">
    <property type="entry name" value="AMP-binding"/>
    <property type="match status" value="1"/>
</dbReference>
<dbReference type="CDD" id="cd17631">
    <property type="entry name" value="FACL_FadD13-like"/>
    <property type="match status" value="1"/>
</dbReference>
<dbReference type="SUPFAM" id="SSF56801">
    <property type="entry name" value="Acetyl-CoA synthetase-like"/>
    <property type="match status" value="1"/>
</dbReference>
<dbReference type="PANTHER" id="PTHR43201:SF32">
    <property type="entry name" value="2-SUCCINYLBENZOATE--COA LIGASE, CHLOROPLASTIC_PEROXISOMAL"/>
    <property type="match status" value="1"/>
</dbReference>
<dbReference type="Gene3D" id="3.40.50.12780">
    <property type="entry name" value="N-terminal domain of ligase-like"/>
    <property type="match status" value="1"/>
</dbReference>
<dbReference type="NCBIfam" id="NF004837">
    <property type="entry name" value="PRK06187.1"/>
    <property type="match status" value="1"/>
</dbReference>
<organism evidence="3 4">
    <name type="scientific">Tsukamurella soli</name>
    <dbReference type="NCBI Taxonomy" id="644556"/>
    <lineage>
        <taxon>Bacteria</taxon>
        <taxon>Bacillati</taxon>
        <taxon>Actinomycetota</taxon>
        <taxon>Actinomycetes</taxon>
        <taxon>Mycobacteriales</taxon>
        <taxon>Tsukamurellaceae</taxon>
        <taxon>Tsukamurella</taxon>
    </lineage>
</organism>
<protein>
    <submittedName>
        <fullName evidence="3">Long-chain fatty acid--CoA ligase</fullName>
    </submittedName>
</protein>
<feature type="domain" description="AMP-binding enzyme C-terminal" evidence="2">
    <location>
        <begin position="420"/>
        <end position="495"/>
    </location>
</feature>
<evidence type="ECO:0000259" key="1">
    <source>
        <dbReference type="Pfam" id="PF00501"/>
    </source>
</evidence>
<evidence type="ECO:0000313" key="4">
    <source>
        <dbReference type="Proteomes" id="UP001500635"/>
    </source>
</evidence>
<comment type="caution">
    <text evidence="3">The sequence shown here is derived from an EMBL/GenBank/DDBJ whole genome shotgun (WGS) entry which is preliminary data.</text>
</comment>
<keyword evidence="3" id="KW-0436">Ligase</keyword>
<dbReference type="GO" id="GO:0016874">
    <property type="term" value="F:ligase activity"/>
    <property type="evidence" value="ECO:0007669"/>
    <property type="project" value="UniProtKB-KW"/>
</dbReference>
<accession>A0ABP8J4M8</accession>
<dbReference type="Pfam" id="PF13193">
    <property type="entry name" value="AMP-binding_C"/>
    <property type="match status" value="1"/>
</dbReference>